<feature type="transmembrane region" description="Helical" evidence="9">
    <location>
        <begin position="211"/>
        <end position="232"/>
    </location>
</feature>
<evidence type="ECO:0000256" key="2">
    <source>
        <dbReference type="ARBA" id="ARBA00022553"/>
    </source>
</evidence>
<keyword evidence="1" id="KW-0813">Transport</keyword>
<evidence type="ECO:0000256" key="9">
    <source>
        <dbReference type="SAM" id="Phobius"/>
    </source>
</evidence>
<evidence type="ECO:0000256" key="6">
    <source>
        <dbReference type="ARBA" id="ARBA00022967"/>
    </source>
</evidence>
<dbReference type="Pfam" id="PF03116">
    <property type="entry name" value="NQR2_RnfD_RnfE"/>
    <property type="match status" value="1"/>
</dbReference>
<keyword evidence="5 9" id="KW-0812">Transmembrane</keyword>
<dbReference type="InterPro" id="IPR004338">
    <property type="entry name" value="NqrB/RnfD"/>
</dbReference>
<dbReference type="PANTHER" id="PTHR30578:SF0">
    <property type="entry name" value="ION-TRANSLOCATING OXIDOREDUCTASE COMPLEX SUBUNIT D"/>
    <property type="match status" value="1"/>
</dbReference>
<dbReference type="GO" id="GO:0055085">
    <property type="term" value="P:transmembrane transport"/>
    <property type="evidence" value="ECO:0007669"/>
    <property type="project" value="InterPro"/>
</dbReference>
<dbReference type="AlphaFoldDB" id="A0A2G6MPW6"/>
<feature type="transmembrane region" description="Helical" evidence="9">
    <location>
        <begin position="292"/>
        <end position="309"/>
    </location>
</feature>
<name>A0A2G6MPW6_9BACT</name>
<feature type="transmembrane region" description="Helical" evidence="9">
    <location>
        <begin position="268"/>
        <end position="286"/>
    </location>
</feature>
<evidence type="ECO:0000256" key="1">
    <source>
        <dbReference type="ARBA" id="ARBA00022448"/>
    </source>
</evidence>
<feature type="transmembrane region" description="Helical" evidence="9">
    <location>
        <begin position="96"/>
        <end position="114"/>
    </location>
</feature>
<reference evidence="10 11" key="1">
    <citation type="submission" date="2017-10" db="EMBL/GenBank/DDBJ databases">
        <title>Novel microbial diversity and functional potential in the marine mammal oral microbiome.</title>
        <authorList>
            <person name="Dudek N.K."/>
            <person name="Sun C.L."/>
            <person name="Burstein D."/>
            <person name="Kantor R.S."/>
            <person name="Aliaga Goltsman D.S."/>
            <person name="Bik E.M."/>
            <person name="Thomas B.C."/>
            <person name="Banfield J.F."/>
            <person name="Relman D.A."/>
        </authorList>
    </citation>
    <scope>NUCLEOTIDE SEQUENCE [LARGE SCALE GENOMIC DNA]</scope>
    <source>
        <strain evidence="10">DOLJORAL78_47_202</strain>
    </source>
</reference>
<evidence type="ECO:0000256" key="7">
    <source>
        <dbReference type="ARBA" id="ARBA00022989"/>
    </source>
</evidence>
<evidence type="ECO:0000256" key="5">
    <source>
        <dbReference type="ARBA" id="ARBA00022692"/>
    </source>
</evidence>
<dbReference type="Proteomes" id="UP000231203">
    <property type="component" value="Unassembled WGS sequence"/>
</dbReference>
<feature type="transmembrane region" description="Helical" evidence="9">
    <location>
        <begin position="27"/>
        <end position="60"/>
    </location>
</feature>
<dbReference type="GO" id="GO:0005886">
    <property type="term" value="C:plasma membrane"/>
    <property type="evidence" value="ECO:0007669"/>
    <property type="project" value="TreeGrafter"/>
</dbReference>
<keyword evidence="4" id="KW-0288">FMN</keyword>
<evidence type="ECO:0000313" key="11">
    <source>
        <dbReference type="Proteomes" id="UP000231203"/>
    </source>
</evidence>
<gene>
    <name evidence="10" type="ORF">CSA25_06570</name>
</gene>
<keyword evidence="3" id="KW-0285">Flavoprotein</keyword>
<dbReference type="EMBL" id="PDTI01000062">
    <property type="protein sequence ID" value="PIE62133.1"/>
    <property type="molecule type" value="Genomic_DNA"/>
</dbReference>
<evidence type="ECO:0000256" key="3">
    <source>
        <dbReference type="ARBA" id="ARBA00022630"/>
    </source>
</evidence>
<evidence type="ECO:0000256" key="8">
    <source>
        <dbReference type="ARBA" id="ARBA00023136"/>
    </source>
</evidence>
<evidence type="ECO:0000256" key="4">
    <source>
        <dbReference type="ARBA" id="ARBA00022643"/>
    </source>
</evidence>
<sequence>MTNTKLIVSHAPFWHNGDSLFQQNSNFLIALLPAALFGIFTFGAPALGVLTLATSSAMLWEVIMSVISRQKIAIADMESAVIGLLFGMMVPATMPWWVVVTGTFIAVVLGKFVFGGSGGNPFHPTLVGIAILMMSWPVFLDFDAAYVSYQFDFPALAPLAALKSQGVSVLESYSTFGLLMGKEAGGTGSTFGIGIITGGIYLMLKGYARWEIVVSFIAGILIPATLFFVLHPDTYGPPLFHLFAGYTLLGAFFLAVENSSSPVNRIPMLIYGFLGGLMIILVRNLGIYPDGTVLSILLINLINPLIDMIRPKAFGKGVTNA</sequence>
<keyword evidence="7 9" id="KW-1133">Transmembrane helix</keyword>
<proteinExistence type="predicted"/>
<evidence type="ECO:0000313" key="10">
    <source>
        <dbReference type="EMBL" id="PIE62133.1"/>
    </source>
</evidence>
<feature type="transmembrane region" description="Helical" evidence="9">
    <location>
        <begin position="238"/>
        <end position="256"/>
    </location>
</feature>
<organism evidence="10 11">
    <name type="scientific">Desulfobacter postgatei</name>
    <dbReference type="NCBI Taxonomy" id="2293"/>
    <lineage>
        <taxon>Bacteria</taxon>
        <taxon>Pseudomonadati</taxon>
        <taxon>Thermodesulfobacteriota</taxon>
        <taxon>Desulfobacteria</taxon>
        <taxon>Desulfobacterales</taxon>
        <taxon>Desulfobacteraceae</taxon>
        <taxon>Desulfobacter</taxon>
    </lineage>
</organism>
<keyword evidence="6" id="KW-1278">Translocase</keyword>
<feature type="transmembrane region" description="Helical" evidence="9">
    <location>
        <begin position="184"/>
        <end position="204"/>
    </location>
</feature>
<keyword evidence="8 9" id="KW-0472">Membrane</keyword>
<comment type="caution">
    <text evidence="10">The sequence shown here is derived from an EMBL/GenBank/DDBJ whole genome shotgun (WGS) entry which is preliminary data.</text>
</comment>
<dbReference type="PANTHER" id="PTHR30578">
    <property type="entry name" value="ELECTRON TRANSPORT COMPLEX PROTEIN RNFD"/>
    <property type="match status" value="1"/>
</dbReference>
<accession>A0A2G6MPW6</accession>
<keyword evidence="2" id="KW-0597">Phosphoprotein</keyword>
<protein>
    <submittedName>
        <fullName evidence="10">Electron transporter RnfD</fullName>
    </submittedName>
</protein>
<feature type="transmembrane region" description="Helical" evidence="9">
    <location>
        <begin position="126"/>
        <end position="149"/>
    </location>
</feature>